<gene>
    <name evidence="1" type="ORF">FBU59_004949</name>
</gene>
<accession>A0ACC1J488</accession>
<sequence>RYREEGRQQADGEEALEKPEIKLRPLQFDDFDIPTRVHVNSLGQAYNLSDHFKGIIEEDMD</sequence>
<organism evidence="1 2">
    <name type="scientific">Linderina macrospora</name>
    <dbReference type="NCBI Taxonomy" id="4868"/>
    <lineage>
        <taxon>Eukaryota</taxon>
        <taxon>Fungi</taxon>
        <taxon>Fungi incertae sedis</taxon>
        <taxon>Zoopagomycota</taxon>
        <taxon>Kickxellomycotina</taxon>
        <taxon>Kickxellomycetes</taxon>
        <taxon>Kickxellales</taxon>
        <taxon>Kickxellaceae</taxon>
        <taxon>Linderina</taxon>
    </lineage>
</organism>
<proteinExistence type="predicted"/>
<name>A0ACC1J488_9FUNG</name>
<protein>
    <submittedName>
        <fullName evidence="1">Uncharacterized protein</fullName>
    </submittedName>
</protein>
<comment type="caution">
    <text evidence="1">The sequence shown here is derived from an EMBL/GenBank/DDBJ whole genome shotgun (WGS) entry which is preliminary data.</text>
</comment>
<dbReference type="Proteomes" id="UP001150603">
    <property type="component" value="Unassembled WGS sequence"/>
</dbReference>
<evidence type="ECO:0000313" key="1">
    <source>
        <dbReference type="EMBL" id="KAJ1936774.1"/>
    </source>
</evidence>
<keyword evidence="2" id="KW-1185">Reference proteome</keyword>
<evidence type="ECO:0000313" key="2">
    <source>
        <dbReference type="Proteomes" id="UP001150603"/>
    </source>
</evidence>
<dbReference type="EMBL" id="JANBPW010003755">
    <property type="protein sequence ID" value="KAJ1936774.1"/>
    <property type="molecule type" value="Genomic_DNA"/>
</dbReference>
<reference evidence="1" key="1">
    <citation type="submission" date="2022-07" db="EMBL/GenBank/DDBJ databases">
        <title>Phylogenomic reconstructions and comparative analyses of Kickxellomycotina fungi.</title>
        <authorList>
            <person name="Reynolds N.K."/>
            <person name="Stajich J.E."/>
            <person name="Barry K."/>
            <person name="Grigoriev I.V."/>
            <person name="Crous P."/>
            <person name="Smith M.E."/>
        </authorList>
    </citation>
    <scope>NUCLEOTIDE SEQUENCE</scope>
    <source>
        <strain evidence="1">NRRL 5244</strain>
    </source>
</reference>
<feature type="non-terminal residue" evidence="1">
    <location>
        <position position="1"/>
    </location>
</feature>